<evidence type="ECO:0000256" key="1">
    <source>
        <dbReference type="ARBA" id="ARBA00004417"/>
    </source>
</evidence>
<dbReference type="GO" id="GO:0043190">
    <property type="term" value="C:ATP-binding cassette (ABC) transporter complex"/>
    <property type="evidence" value="ECO:0007669"/>
    <property type="project" value="InterPro"/>
</dbReference>
<dbReference type="RefSeq" id="WP_105733752.1">
    <property type="nucleotide sequence ID" value="NZ_PVBT01000002.1"/>
</dbReference>
<gene>
    <name evidence="7" type="ORF">C5750_10275</name>
</gene>
<comment type="subcellular location">
    <subcellularLocation>
        <location evidence="1">Cell inner membrane</location>
        <topology evidence="1">Peripheral membrane protein</topology>
    </subcellularLocation>
</comment>
<keyword evidence="4" id="KW-0547">Nucleotide-binding</keyword>
<evidence type="ECO:0000259" key="6">
    <source>
        <dbReference type="PROSITE" id="PS50893"/>
    </source>
</evidence>
<dbReference type="InterPro" id="IPR027417">
    <property type="entry name" value="P-loop_NTPase"/>
</dbReference>
<dbReference type="Pfam" id="PF08402">
    <property type="entry name" value="TOBE_2"/>
    <property type="match status" value="1"/>
</dbReference>
<dbReference type="PANTHER" id="PTHR42781">
    <property type="entry name" value="SPERMIDINE/PUTRESCINE IMPORT ATP-BINDING PROTEIN POTA"/>
    <property type="match status" value="1"/>
</dbReference>
<dbReference type="GO" id="GO:0140359">
    <property type="term" value="F:ABC-type transporter activity"/>
    <property type="evidence" value="ECO:0007669"/>
    <property type="project" value="UniProtKB-ARBA"/>
</dbReference>
<reference evidence="7 8" key="1">
    <citation type="submission" date="2018-02" db="EMBL/GenBank/DDBJ databases">
        <title>The draft genome of Phyllobacterium myrsinacearum DSM5892.</title>
        <authorList>
            <person name="Li L."/>
            <person name="Liu L."/>
            <person name="Zhang X."/>
            <person name="Wang T."/>
        </authorList>
    </citation>
    <scope>NUCLEOTIDE SEQUENCE [LARGE SCALE GENOMIC DNA]</scope>
    <source>
        <strain evidence="7 8">DSM 5892</strain>
    </source>
</reference>
<dbReference type="Gene3D" id="2.40.50.100">
    <property type="match status" value="1"/>
</dbReference>
<organism evidence="7 8">
    <name type="scientific">Phyllobacterium myrsinacearum</name>
    <dbReference type="NCBI Taxonomy" id="28101"/>
    <lineage>
        <taxon>Bacteria</taxon>
        <taxon>Pseudomonadati</taxon>
        <taxon>Pseudomonadota</taxon>
        <taxon>Alphaproteobacteria</taxon>
        <taxon>Hyphomicrobiales</taxon>
        <taxon>Phyllobacteriaceae</taxon>
        <taxon>Phyllobacterium</taxon>
    </lineage>
</organism>
<dbReference type="AlphaFoldDB" id="A0A2S9JQK5"/>
<dbReference type="FunFam" id="3.40.50.300:FF:000042">
    <property type="entry name" value="Maltose/maltodextrin ABC transporter, ATP-binding protein"/>
    <property type="match status" value="1"/>
</dbReference>
<protein>
    <submittedName>
        <fullName evidence="7">ABC transporter ATP-binding protein</fullName>
    </submittedName>
</protein>
<dbReference type="Gene3D" id="3.40.50.300">
    <property type="entry name" value="P-loop containing nucleotide triphosphate hydrolases"/>
    <property type="match status" value="1"/>
</dbReference>
<keyword evidence="5 7" id="KW-0067">ATP-binding</keyword>
<dbReference type="PROSITE" id="PS00211">
    <property type="entry name" value="ABC_TRANSPORTER_1"/>
    <property type="match status" value="1"/>
</dbReference>
<dbReference type="InterPro" id="IPR017871">
    <property type="entry name" value="ABC_transporter-like_CS"/>
</dbReference>
<name>A0A2S9JQK5_9HYPH</name>
<keyword evidence="8" id="KW-1185">Reference proteome</keyword>
<dbReference type="SUPFAM" id="SSF50331">
    <property type="entry name" value="MOP-like"/>
    <property type="match status" value="1"/>
</dbReference>
<keyword evidence="3" id="KW-0813">Transport</keyword>
<dbReference type="InterPro" id="IPR003593">
    <property type="entry name" value="AAA+_ATPase"/>
</dbReference>
<dbReference type="InterPro" id="IPR050093">
    <property type="entry name" value="ABC_SmlMolc_Importer"/>
</dbReference>
<dbReference type="GO" id="GO:0016887">
    <property type="term" value="F:ATP hydrolysis activity"/>
    <property type="evidence" value="ECO:0007669"/>
    <property type="project" value="InterPro"/>
</dbReference>
<dbReference type="GO" id="GO:0005524">
    <property type="term" value="F:ATP binding"/>
    <property type="evidence" value="ECO:0007669"/>
    <property type="project" value="UniProtKB-KW"/>
</dbReference>
<evidence type="ECO:0000313" key="7">
    <source>
        <dbReference type="EMBL" id="PRD55523.1"/>
    </source>
</evidence>
<dbReference type="SMART" id="SM00382">
    <property type="entry name" value="AAA"/>
    <property type="match status" value="1"/>
</dbReference>
<sequence>MTDIHIQNLTKRFGEAVALRDISIDFPAGSFTSLLGPSGCGKTTLLRLIAGFEAPDDGIIDFGEERIADARRQKTPEERGVGVVFQSYALWPHMNVAENVAYPLKTRKVAKAEIVQRVKAVLESVSLGAFADRRIEELSGGQRQRVALARCLVADAKIILFDEPLANLDMHLRASMIEAFRDIHRRTRATIVYVTHDQSEALALSDRIAVMNAGNILQIAAPAEVYHSPADQRVAGFIGRGTPVSGTVVERQASSALVEVAGYRMAARGVVNGSDTIKLLLRPEALRLADDGLAATVQESTYRGAVYETRLELANGERLTLDSPLALRIGETVHLAVADAWIIPG</sequence>
<dbReference type="PANTHER" id="PTHR42781:SF4">
    <property type="entry name" value="SPERMIDINE_PUTRESCINE IMPORT ATP-BINDING PROTEIN POTA"/>
    <property type="match status" value="1"/>
</dbReference>
<evidence type="ECO:0000256" key="5">
    <source>
        <dbReference type="ARBA" id="ARBA00022840"/>
    </source>
</evidence>
<feature type="domain" description="ABC transporter" evidence="6">
    <location>
        <begin position="4"/>
        <end position="238"/>
    </location>
</feature>
<dbReference type="InterPro" id="IPR008995">
    <property type="entry name" value="Mo/tungstate-bd_C_term_dom"/>
</dbReference>
<dbReference type="EMBL" id="PVBT01000002">
    <property type="protein sequence ID" value="PRD55523.1"/>
    <property type="molecule type" value="Genomic_DNA"/>
</dbReference>
<evidence type="ECO:0000256" key="3">
    <source>
        <dbReference type="ARBA" id="ARBA00022448"/>
    </source>
</evidence>
<proteinExistence type="inferred from homology"/>
<evidence type="ECO:0000256" key="2">
    <source>
        <dbReference type="ARBA" id="ARBA00005417"/>
    </source>
</evidence>
<comment type="caution">
    <text evidence="7">The sequence shown here is derived from an EMBL/GenBank/DDBJ whole genome shotgun (WGS) entry which is preliminary data.</text>
</comment>
<dbReference type="InterPro" id="IPR013611">
    <property type="entry name" value="Transp-assoc_OB_typ2"/>
</dbReference>
<dbReference type="InterPro" id="IPR003439">
    <property type="entry name" value="ABC_transporter-like_ATP-bd"/>
</dbReference>
<dbReference type="SUPFAM" id="SSF52540">
    <property type="entry name" value="P-loop containing nucleoside triphosphate hydrolases"/>
    <property type="match status" value="1"/>
</dbReference>
<dbReference type="Proteomes" id="UP000238563">
    <property type="component" value="Unassembled WGS sequence"/>
</dbReference>
<evidence type="ECO:0000313" key="8">
    <source>
        <dbReference type="Proteomes" id="UP000238563"/>
    </source>
</evidence>
<dbReference type="Pfam" id="PF00005">
    <property type="entry name" value="ABC_tran"/>
    <property type="match status" value="1"/>
</dbReference>
<accession>A0A2S9JQK5</accession>
<dbReference type="OrthoDB" id="9802264at2"/>
<dbReference type="PROSITE" id="PS50893">
    <property type="entry name" value="ABC_TRANSPORTER_2"/>
    <property type="match status" value="1"/>
</dbReference>
<comment type="similarity">
    <text evidence="2">Belongs to the ABC transporter superfamily.</text>
</comment>
<evidence type="ECO:0000256" key="4">
    <source>
        <dbReference type="ARBA" id="ARBA00022741"/>
    </source>
</evidence>